<dbReference type="AlphaFoldDB" id="A0A0U4WMP9"/>
<evidence type="ECO:0000313" key="2">
    <source>
        <dbReference type="Proteomes" id="UP000217696"/>
    </source>
</evidence>
<name>A0A0U4WMP9_9BACL</name>
<dbReference type="KEGG" id="asoc:CB4_03776"/>
<organism evidence="1 2">
    <name type="scientific">Aneurinibacillus soli</name>
    <dbReference type="NCBI Taxonomy" id="1500254"/>
    <lineage>
        <taxon>Bacteria</taxon>
        <taxon>Bacillati</taxon>
        <taxon>Bacillota</taxon>
        <taxon>Bacilli</taxon>
        <taxon>Bacillales</taxon>
        <taxon>Paenibacillaceae</taxon>
        <taxon>Aneurinibacillus group</taxon>
        <taxon>Aneurinibacillus</taxon>
    </lineage>
</organism>
<proteinExistence type="predicted"/>
<dbReference type="InterPro" id="IPR036907">
    <property type="entry name" value="5'-Nucleotdase_C_sf"/>
</dbReference>
<dbReference type="GO" id="GO:0016787">
    <property type="term" value="F:hydrolase activity"/>
    <property type="evidence" value="ECO:0007669"/>
    <property type="project" value="InterPro"/>
</dbReference>
<dbReference type="PRINTS" id="PR01607">
    <property type="entry name" value="APYRASEFAMLY"/>
</dbReference>
<reference evidence="1 2" key="1">
    <citation type="submission" date="2015-12" db="EMBL/GenBank/DDBJ databases">
        <title>Genome sequence of Aneurinibacillus soli.</title>
        <authorList>
            <person name="Lee J.S."/>
            <person name="Lee K.C."/>
            <person name="Kim K.K."/>
            <person name="Lee B.W."/>
        </authorList>
    </citation>
    <scope>NUCLEOTIDE SEQUENCE [LARGE SCALE GENOMIC DNA]</scope>
    <source>
        <strain evidence="1 2">CB4</strain>
    </source>
</reference>
<dbReference type="Gene3D" id="3.90.780.10">
    <property type="entry name" value="5'-Nucleotidase, C-terminal domain"/>
    <property type="match status" value="1"/>
</dbReference>
<protein>
    <submittedName>
        <fullName evidence="1">Trifunctional nucleotide phosphoesterase protein YfkN</fullName>
    </submittedName>
</protein>
<dbReference type="Proteomes" id="UP000217696">
    <property type="component" value="Chromosome"/>
</dbReference>
<sequence>MNGGGIRASIEEGPITLGQIKTVLPFDNSLTILDVTGEQIIQALENGISKAEAQEGAFPQIAGMRFVWNKAAKPGNRIVRVETKNQDGSYTVLDPAKTYRMATVKFLSDGGDGYTMFTEAKNKEDLYIADYDAFVDYVKAHGGTVIPKVEGRILEQSAK</sequence>
<dbReference type="SUPFAM" id="SSF55816">
    <property type="entry name" value="5'-nucleotidase (syn. UDP-sugar hydrolase), C-terminal domain"/>
    <property type="match status" value="1"/>
</dbReference>
<dbReference type="GO" id="GO:0009166">
    <property type="term" value="P:nucleotide catabolic process"/>
    <property type="evidence" value="ECO:0007669"/>
    <property type="project" value="InterPro"/>
</dbReference>
<gene>
    <name evidence="1" type="primary">yfkN_2</name>
    <name evidence="1" type="ORF">CB4_03776</name>
</gene>
<dbReference type="PANTHER" id="PTHR11575:SF24">
    <property type="entry name" value="5'-NUCLEOTIDASE"/>
    <property type="match status" value="1"/>
</dbReference>
<dbReference type="InterPro" id="IPR006179">
    <property type="entry name" value="5_nucleotidase/apyrase"/>
</dbReference>
<dbReference type="PANTHER" id="PTHR11575">
    <property type="entry name" value="5'-NUCLEOTIDASE-RELATED"/>
    <property type="match status" value="1"/>
</dbReference>
<dbReference type="EMBL" id="AP017312">
    <property type="protein sequence ID" value="BAU29576.1"/>
    <property type="molecule type" value="Genomic_DNA"/>
</dbReference>
<evidence type="ECO:0000313" key="1">
    <source>
        <dbReference type="EMBL" id="BAU29576.1"/>
    </source>
</evidence>
<dbReference type="InterPro" id="IPR008334">
    <property type="entry name" value="5'-Nucleotdase_C"/>
</dbReference>
<keyword evidence="2" id="KW-1185">Reference proteome</keyword>
<accession>A0A0U4WMP9</accession>
<dbReference type="Pfam" id="PF02872">
    <property type="entry name" value="5_nucleotid_C"/>
    <property type="match status" value="1"/>
</dbReference>